<name>A0ABP8DTM0_9ACTN</name>
<evidence type="ECO:0000313" key="2">
    <source>
        <dbReference type="Proteomes" id="UP001500620"/>
    </source>
</evidence>
<keyword evidence="2" id="KW-1185">Reference proteome</keyword>
<gene>
    <name evidence="1" type="ORF">GCM10022255_106740</name>
</gene>
<comment type="caution">
    <text evidence="1">The sequence shown here is derived from an EMBL/GenBank/DDBJ whole genome shotgun (WGS) entry which is preliminary data.</text>
</comment>
<reference evidence="2" key="1">
    <citation type="journal article" date="2019" name="Int. J. Syst. Evol. Microbiol.">
        <title>The Global Catalogue of Microorganisms (GCM) 10K type strain sequencing project: providing services to taxonomists for standard genome sequencing and annotation.</title>
        <authorList>
            <consortium name="The Broad Institute Genomics Platform"/>
            <consortium name="The Broad Institute Genome Sequencing Center for Infectious Disease"/>
            <person name="Wu L."/>
            <person name="Ma J."/>
        </authorList>
    </citation>
    <scope>NUCLEOTIDE SEQUENCE [LARGE SCALE GENOMIC DNA]</scope>
    <source>
        <strain evidence="2">JCM 17441</strain>
    </source>
</reference>
<accession>A0ABP8DTM0</accession>
<protein>
    <submittedName>
        <fullName evidence="1">Uncharacterized protein</fullName>
    </submittedName>
</protein>
<dbReference type="EMBL" id="BAABAT010000066">
    <property type="protein sequence ID" value="GAA4263313.1"/>
    <property type="molecule type" value="Genomic_DNA"/>
</dbReference>
<evidence type="ECO:0000313" key="1">
    <source>
        <dbReference type="EMBL" id="GAA4263313.1"/>
    </source>
</evidence>
<dbReference type="Proteomes" id="UP001500620">
    <property type="component" value="Unassembled WGS sequence"/>
</dbReference>
<proteinExistence type="predicted"/>
<organism evidence="1 2">
    <name type="scientific">Dactylosporangium darangshiense</name>
    <dbReference type="NCBI Taxonomy" id="579108"/>
    <lineage>
        <taxon>Bacteria</taxon>
        <taxon>Bacillati</taxon>
        <taxon>Actinomycetota</taxon>
        <taxon>Actinomycetes</taxon>
        <taxon>Micromonosporales</taxon>
        <taxon>Micromonosporaceae</taxon>
        <taxon>Dactylosporangium</taxon>
    </lineage>
</organism>
<sequence>MAAAAAAACRRPEDPRAVAAPVAPRAVSSDRRVNGVRDMEMPPGEIGWRRAGARHLTLSTHIGRRQRIDAAQTALFDFIHQM</sequence>